<organism evidence="2 3">
    <name type="scientific">Paramecium sonneborni</name>
    <dbReference type="NCBI Taxonomy" id="65129"/>
    <lineage>
        <taxon>Eukaryota</taxon>
        <taxon>Sar</taxon>
        <taxon>Alveolata</taxon>
        <taxon>Ciliophora</taxon>
        <taxon>Intramacronucleata</taxon>
        <taxon>Oligohymenophorea</taxon>
        <taxon>Peniculida</taxon>
        <taxon>Parameciidae</taxon>
        <taxon>Paramecium</taxon>
    </lineage>
</organism>
<dbReference type="OrthoDB" id="283176at2759"/>
<keyword evidence="3" id="KW-1185">Reference proteome</keyword>
<reference evidence="2" key="1">
    <citation type="submission" date="2021-01" db="EMBL/GenBank/DDBJ databases">
        <authorList>
            <consortium name="Genoscope - CEA"/>
            <person name="William W."/>
        </authorList>
    </citation>
    <scope>NUCLEOTIDE SEQUENCE</scope>
</reference>
<sequence>MPKQVQQEQAGGKFVSTGDPVEDDRNWIGRVNNELTCTAAWNRYWGFLASNSENLKLEDTTKPYNIDEQIKNLQQEIQKIEVDPNKITINRTYGKGDALEKFQTDQYNKTRNKDLKPQDRKIPKTWKYQKDGNQNLILMIQSKICSKVIKRNEINVQIYNNYLQVHHYKCNYRNQYSVLLFSFIDIYYLSMKCHSIQVVYQISLLFIQVKKTSEFFLYYLNINNFYFGAYQQKVIAIKIQIQRTIIFMIQTFQETKQQKIYEKYFITQNILLKCLSCFY</sequence>
<feature type="region of interest" description="Disordered" evidence="1">
    <location>
        <begin position="1"/>
        <end position="21"/>
    </location>
</feature>
<dbReference type="InterPro" id="IPR020339">
    <property type="entry name" value="C20orf85-like"/>
</dbReference>
<evidence type="ECO:0000313" key="3">
    <source>
        <dbReference type="Proteomes" id="UP000692954"/>
    </source>
</evidence>
<evidence type="ECO:0000256" key="1">
    <source>
        <dbReference type="SAM" id="MobiDB-lite"/>
    </source>
</evidence>
<dbReference type="EMBL" id="CAJJDN010000267">
    <property type="protein sequence ID" value="CAD8130165.1"/>
    <property type="molecule type" value="Genomic_DNA"/>
</dbReference>
<evidence type="ECO:0000313" key="2">
    <source>
        <dbReference type="EMBL" id="CAD8130165.1"/>
    </source>
</evidence>
<comment type="caution">
    <text evidence="2">The sequence shown here is derived from an EMBL/GenBank/DDBJ whole genome shotgun (WGS) entry which is preliminary data.</text>
</comment>
<gene>
    <name evidence="2" type="ORF">PSON_ATCC_30995.1.T2670013</name>
</gene>
<name>A0A8S1RSZ4_9CILI</name>
<protein>
    <submittedName>
        <fullName evidence="2">Uncharacterized protein</fullName>
    </submittedName>
</protein>
<dbReference type="Proteomes" id="UP000692954">
    <property type="component" value="Unassembled WGS sequence"/>
</dbReference>
<accession>A0A8S1RSZ4</accession>
<proteinExistence type="predicted"/>
<dbReference type="Pfam" id="PF14945">
    <property type="entry name" value="LLC1"/>
    <property type="match status" value="1"/>
</dbReference>
<dbReference type="AlphaFoldDB" id="A0A8S1RSZ4"/>